<name>A0A0W8FZX9_9ZZZZ</name>
<dbReference type="PANTHER" id="PTHR30458">
    <property type="entry name" value="PHENYLACETIC ACID DEGRADATION PROTEIN PAA"/>
    <property type="match status" value="1"/>
</dbReference>
<dbReference type="EMBL" id="LNQE01000483">
    <property type="protein sequence ID" value="KUG26338.1"/>
    <property type="molecule type" value="Genomic_DNA"/>
</dbReference>
<dbReference type="InterPro" id="IPR011882">
    <property type="entry name" value="PaaC"/>
</dbReference>
<dbReference type="Pfam" id="PF05138">
    <property type="entry name" value="PaaA_PaaC"/>
    <property type="match status" value="1"/>
</dbReference>
<dbReference type="Gene3D" id="1.20.1260.10">
    <property type="match status" value="1"/>
</dbReference>
<dbReference type="FunFam" id="1.20.1260.10:FF:000012">
    <property type="entry name" value="1,2-phenylacetyl-CoA epoxidase, subunit C"/>
    <property type="match status" value="1"/>
</dbReference>
<dbReference type="PANTHER" id="PTHR30458:SF0">
    <property type="entry name" value="1,2-PHENYLACETYL-COA EPOXIDASE, SUBUNIT C"/>
    <property type="match status" value="1"/>
</dbReference>
<dbReference type="InterPro" id="IPR012347">
    <property type="entry name" value="Ferritin-like"/>
</dbReference>
<dbReference type="SUPFAM" id="SSF47240">
    <property type="entry name" value="Ferritin-like"/>
    <property type="match status" value="1"/>
</dbReference>
<dbReference type="InterPro" id="IPR007814">
    <property type="entry name" value="PaaA_PaaC"/>
</dbReference>
<dbReference type="PIRSF" id="PIRSF037834">
    <property type="entry name" value="PA_CoA_Oase3"/>
    <property type="match status" value="1"/>
</dbReference>
<dbReference type="NCBIfam" id="TIGR02158">
    <property type="entry name" value="PA_CoA_Oxy3"/>
    <property type="match status" value="1"/>
</dbReference>
<proteinExistence type="predicted"/>
<comment type="caution">
    <text evidence="1">The sequence shown here is derived from an EMBL/GenBank/DDBJ whole genome shotgun (WGS) entry which is preliminary data.</text>
</comment>
<protein>
    <submittedName>
        <fullName evidence="1">Phenylacetate-coa oxygenase, paai subunit</fullName>
    </submittedName>
</protein>
<dbReference type="InterPro" id="IPR052703">
    <property type="entry name" value="Aromatic_CoA_ox/epox"/>
</dbReference>
<dbReference type="InterPro" id="IPR009078">
    <property type="entry name" value="Ferritin-like_SF"/>
</dbReference>
<gene>
    <name evidence="1" type="ORF">ASZ90_003836</name>
</gene>
<sequence length="258" mass="29636">MIEIKNEIKKDLFEYLLRLGDDRLILGHRLSEWCGHAPILEEDIALANIALDCIGQANAFLTLAAAVENNNRTEDDLAYFRDETDFKNLQLVEQPNIDFAYTITRQFFIDAFAVHFYDELSKSKIEDLSGIAAKALKEVKYHLRHSKQWILRLGDGTEESHNKIQNAINDLWIFTGELFFENDVDKKLIQEKIIPSAKSIEQKWKDLVESTLDEATLKIPDEPNTNLRSGRNGNHTEYLGHILAEMQIVARSHPGAKW</sequence>
<reference evidence="1" key="1">
    <citation type="journal article" date="2015" name="Proc. Natl. Acad. Sci. U.S.A.">
        <title>Networks of energetic and metabolic interactions define dynamics in microbial communities.</title>
        <authorList>
            <person name="Embree M."/>
            <person name="Liu J.K."/>
            <person name="Al-Bassam M.M."/>
            <person name="Zengler K."/>
        </authorList>
    </citation>
    <scope>NUCLEOTIDE SEQUENCE</scope>
</reference>
<evidence type="ECO:0000313" key="1">
    <source>
        <dbReference type="EMBL" id="KUG26338.1"/>
    </source>
</evidence>
<organism evidence="1">
    <name type="scientific">hydrocarbon metagenome</name>
    <dbReference type="NCBI Taxonomy" id="938273"/>
    <lineage>
        <taxon>unclassified sequences</taxon>
        <taxon>metagenomes</taxon>
        <taxon>ecological metagenomes</taxon>
    </lineage>
</organism>
<dbReference type="AlphaFoldDB" id="A0A0W8FZX9"/>
<dbReference type="GO" id="GO:0005829">
    <property type="term" value="C:cytosol"/>
    <property type="evidence" value="ECO:0007669"/>
    <property type="project" value="TreeGrafter"/>
</dbReference>
<accession>A0A0W8FZX9</accession>
<dbReference type="GO" id="GO:0010124">
    <property type="term" value="P:phenylacetate catabolic process"/>
    <property type="evidence" value="ECO:0007669"/>
    <property type="project" value="InterPro"/>
</dbReference>